<gene>
    <name evidence="8" type="ORF">GH984_08400</name>
</gene>
<dbReference type="Proteomes" id="UP000433788">
    <property type="component" value="Unassembled WGS sequence"/>
</dbReference>
<keyword evidence="9" id="KW-1185">Reference proteome</keyword>
<keyword evidence="4 7" id="KW-0812">Transmembrane</keyword>
<dbReference type="GO" id="GO:0005886">
    <property type="term" value="C:plasma membrane"/>
    <property type="evidence" value="ECO:0007669"/>
    <property type="project" value="UniProtKB-SubCell"/>
</dbReference>
<comment type="caution">
    <text evidence="8">The sequence shown here is derived from an EMBL/GenBank/DDBJ whole genome shotgun (WGS) entry which is preliminary data.</text>
</comment>
<organism evidence="8 9">
    <name type="scientific">Spiribacter salilacus</name>
    <dbReference type="NCBI Taxonomy" id="2664894"/>
    <lineage>
        <taxon>Bacteria</taxon>
        <taxon>Pseudomonadati</taxon>
        <taxon>Pseudomonadota</taxon>
        <taxon>Gammaproteobacteria</taxon>
        <taxon>Chromatiales</taxon>
        <taxon>Ectothiorhodospiraceae</taxon>
        <taxon>Spiribacter</taxon>
    </lineage>
</organism>
<sequence>MRYFIALATVLALLWLGLSGVYKPLILILGAASVALVVWITERMEVLGAEHDPGTLSWRLPVYWTWLIGEIILANLMVARAVINPKRIKPSVIKVPATTRTRVGLVTYGNSITLTPGTITTELTDGSGEIQAHALLDEAVDGLRNGDMLKRVQWLEGPNQ</sequence>
<dbReference type="RefSeq" id="WP_153719757.1">
    <property type="nucleotide sequence ID" value="NZ_WJPP01000004.1"/>
</dbReference>
<evidence type="ECO:0000313" key="8">
    <source>
        <dbReference type="EMBL" id="MRH78724.1"/>
    </source>
</evidence>
<evidence type="ECO:0000256" key="1">
    <source>
        <dbReference type="ARBA" id="ARBA00004651"/>
    </source>
</evidence>
<accession>A0A6N7R180</accession>
<keyword evidence="5 7" id="KW-1133">Transmembrane helix</keyword>
<protein>
    <submittedName>
        <fullName evidence="8">Cation transporter</fullName>
    </submittedName>
</protein>
<dbReference type="Pfam" id="PF01899">
    <property type="entry name" value="MNHE"/>
    <property type="match status" value="1"/>
</dbReference>
<evidence type="ECO:0000256" key="4">
    <source>
        <dbReference type="ARBA" id="ARBA00022692"/>
    </source>
</evidence>
<dbReference type="PANTHER" id="PTHR34584:SF1">
    <property type="entry name" value="NA(+)_H(+) ANTIPORTER SUBUNIT E1"/>
    <property type="match status" value="1"/>
</dbReference>
<feature type="transmembrane region" description="Helical" evidence="7">
    <location>
        <begin position="63"/>
        <end position="83"/>
    </location>
</feature>
<evidence type="ECO:0000313" key="9">
    <source>
        <dbReference type="Proteomes" id="UP000433788"/>
    </source>
</evidence>
<dbReference type="PANTHER" id="PTHR34584">
    <property type="entry name" value="NA(+)/H(+) ANTIPORTER SUBUNIT E1"/>
    <property type="match status" value="1"/>
</dbReference>
<keyword evidence="3" id="KW-1003">Cell membrane</keyword>
<evidence type="ECO:0000256" key="6">
    <source>
        <dbReference type="ARBA" id="ARBA00023136"/>
    </source>
</evidence>
<proteinExistence type="inferred from homology"/>
<name>A0A6N7R180_9GAMM</name>
<dbReference type="InterPro" id="IPR002758">
    <property type="entry name" value="Cation_antiport_E"/>
</dbReference>
<evidence type="ECO:0000256" key="5">
    <source>
        <dbReference type="ARBA" id="ARBA00022989"/>
    </source>
</evidence>
<comment type="subcellular location">
    <subcellularLocation>
        <location evidence="1">Cell membrane</location>
        <topology evidence="1">Multi-pass membrane protein</topology>
    </subcellularLocation>
</comment>
<evidence type="ECO:0000256" key="7">
    <source>
        <dbReference type="SAM" id="Phobius"/>
    </source>
</evidence>
<evidence type="ECO:0000256" key="3">
    <source>
        <dbReference type="ARBA" id="ARBA00022475"/>
    </source>
</evidence>
<keyword evidence="6 7" id="KW-0472">Membrane</keyword>
<dbReference type="EMBL" id="WJPP01000004">
    <property type="protein sequence ID" value="MRH78724.1"/>
    <property type="molecule type" value="Genomic_DNA"/>
</dbReference>
<reference evidence="8 9" key="1">
    <citation type="submission" date="2019-11" db="EMBL/GenBank/DDBJ databases">
        <authorList>
            <person name="Zhang X.Y."/>
        </authorList>
    </citation>
    <scope>NUCLEOTIDE SEQUENCE [LARGE SCALE GENOMIC DNA]</scope>
    <source>
        <strain evidence="8 9">C176</strain>
    </source>
</reference>
<dbReference type="AlphaFoldDB" id="A0A6N7R180"/>
<comment type="similarity">
    <text evidence="2">Belongs to the CPA3 antiporters (TC 2.A.63) subunit E family.</text>
</comment>
<evidence type="ECO:0000256" key="2">
    <source>
        <dbReference type="ARBA" id="ARBA00006228"/>
    </source>
</evidence>
<dbReference type="GO" id="GO:0008324">
    <property type="term" value="F:monoatomic cation transmembrane transporter activity"/>
    <property type="evidence" value="ECO:0007669"/>
    <property type="project" value="InterPro"/>
</dbReference>